<accession>A0A5K7YJL8</accession>
<dbReference type="InterPro" id="IPR016155">
    <property type="entry name" value="Mopterin_synth/thiamin_S_b"/>
</dbReference>
<dbReference type="Pfam" id="PF02597">
    <property type="entry name" value="ThiS"/>
    <property type="match status" value="1"/>
</dbReference>
<dbReference type="Proteomes" id="UP000427906">
    <property type="component" value="Chromosome"/>
</dbReference>
<dbReference type="EMBL" id="AP021874">
    <property type="protein sequence ID" value="BBO68029.1"/>
    <property type="molecule type" value="Genomic_DNA"/>
</dbReference>
<protein>
    <submittedName>
        <fullName evidence="1">MoaD family protein</fullName>
    </submittedName>
</protein>
<name>A0A5K7YJL8_9BACT</name>
<dbReference type="PANTHER" id="PTHR38031:SF1">
    <property type="entry name" value="SULFUR CARRIER PROTEIN CYSO"/>
    <property type="match status" value="1"/>
</dbReference>
<dbReference type="AlphaFoldDB" id="A0A5K7YJL8"/>
<dbReference type="InterPro" id="IPR052045">
    <property type="entry name" value="Sulfur_Carrier/Prot_Modifier"/>
</dbReference>
<dbReference type="OrthoDB" id="5422941at2"/>
<dbReference type="RefSeq" id="WP_155316228.1">
    <property type="nucleotide sequence ID" value="NZ_AP021874.1"/>
</dbReference>
<dbReference type="SUPFAM" id="SSF54285">
    <property type="entry name" value="MoaD/ThiS"/>
    <property type="match status" value="1"/>
</dbReference>
<dbReference type="KEGG" id="dalk:DSCA_19590"/>
<sequence>MAVIIRIPSSLRHWLNGKTEFSCQGRNVFDCIDKLNEHFPGIKSNIYDGAGNPSSILMFLNGDNIRNLEGMQTTVSDGDEITIIPLAAGG</sequence>
<dbReference type="PANTHER" id="PTHR38031">
    <property type="entry name" value="SULFUR CARRIER PROTEIN SLR0821-RELATED"/>
    <property type="match status" value="1"/>
</dbReference>
<dbReference type="InterPro" id="IPR012675">
    <property type="entry name" value="Beta-grasp_dom_sf"/>
</dbReference>
<dbReference type="Gene3D" id="3.10.20.30">
    <property type="match status" value="1"/>
</dbReference>
<evidence type="ECO:0000313" key="1">
    <source>
        <dbReference type="EMBL" id="BBO68029.1"/>
    </source>
</evidence>
<reference evidence="1 2" key="1">
    <citation type="submission" date="2019-11" db="EMBL/GenBank/DDBJ databases">
        <title>Comparative genomics of hydrocarbon-degrading Desulfosarcina strains.</title>
        <authorList>
            <person name="Watanabe M."/>
            <person name="Kojima H."/>
            <person name="Fukui M."/>
        </authorList>
    </citation>
    <scope>NUCLEOTIDE SEQUENCE [LARGE SCALE GENOMIC DNA]</scope>
    <source>
        <strain evidence="1 2">PL12</strain>
    </source>
</reference>
<gene>
    <name evidence="1" type="ORF">DSCA_19590</name>
</gene>
<organism evidence="1 2">
    <name type="scientific">Desulfosarcina alkanivorans</name>
    <dbReference type="NCBI Taxonomy" id="571177"/>
    <lineage>
        <taxon>Bacteria</taxon>
        <taxon>Pseudomonadati</taxon>
        <taxon>Thermodesulfobacteriota</taxon>
        <taxon>Desulfobacteria</taxon>
        <taxon>Desulfobacterales</taxon>
        <taxon>Desulfosarcinaceae</taxon>
        <taxon>Desulfosarcina</taxon>
    </lineage>
</organism>
<keyword evidence="2" id="KW-1185">Reference proteome</keyword>
<evidence type="ECO:0000313" key="2">
    <source>
        <dbReference type="Proteomes" id="UP000427906"/>
    </source>
</evidence>
<dbReference type="InterPro" id="IPR003749">
    <property type="entry name" value="ThiS/MoaD-like"/>
</dbReference>
<proteinExistence type="predicted"/>